<dbReference type="RefSeq" id="WP_203927883.1">
    <property type="nucleotide sequence ID" value="NZ_BOPH01000034.1"/>
</dbReference>
<evidence type="ECO:0000256" key="2">
    <source>
        <dbReference type="SAM" id="Phobius"/>
    </source>
</evidence>
<evidence type="ECO:0000256" key="1">
    <source>
        <dbReference type="SAM" id="Coils"/>
    </source>
</evidence>
<dbReference type="EMBL" id="BOPH01000034">
    <property type="protein sequence ID" value="GIJ67927.1"/>
    <property type="molecule type" value="Genomic_DNA"/>
</dbReference>
<organism evidence="3 4">
    <name type="scientific">Virgisporangium ochraceum</name>
    <dbReference type="NCBI Taxonomy" id="65505"/>
    <lineage>
        <taxon>Bacteria</taxon>
        <taxon>Bacillati</taxon>
        <taxon>Actinomycetota</taxon>
        <taxon>Actinomycetes</taxon>
        <taxon>Micromonosporales</taxon>
        <taxon>Micromonosporaceae</taxon>
        <taxon>Virgisporangium</taxon>
    </lineage>
</organism>
<keyword evidence="1" id="KW-0175">Coiled coil</keyword>
<feature type="coiled-coil region" evidence="1">
    <location>
        <begin position="325"/>
        <end position="359"/>
    </location>
</feature>
<feature type="coiled-coil region" evidence="1">
    <location>
        <begin position="264"/>
        <end position="298"/>
    </location>
</feature>
<feature type="transmembrane region" description="Helical" evidence="2">
    <location>
        <begin position="78"/>
        <end position="96"/>
    </location>
</feature>
<sequence length="450" mass="48736">MTGVDAGVVAAWCRDHVAELLIAGLAVCVLPLAWLVRRAVRSGRPDAWLARVSFLVGFAWSGEAMWEVATQKLGLSPVFAGFGFFLFEAMMATAMIRAERSQVRVGRPGRHGRAVWLIAVVAGLIAAVAGDSVVEMGLRLAVPLLVAYQWWVGLSDDGAVRAPDAITWTWTPRRLLIAAGLARPGVSDLSTVDRERQVRTVAKVAHRLHSTRWAWRRGWCQMRLRSLAMRSDDAVLDAARVRVERVWRAAERTRPATPAELEAVASVRAEAEAARAEAERFRTDAELARADLHRLRAEVVRVRDHADRVQADAGRIRAEAEATAAEAVEAARAEAEAMVAEAERARAELEAVRAELAARPAGARRLARPSSRSQRAVRVLEDGDSVPHVPRVGAATVRAVLEARRAEPSATQKEIAARVQVSDRTVRAVLAAVSNGRAGDRGTVGGPSAV</sequence>
<keyword evidence="2" id="KW-1133">Transmembrane helix</keyword>
<protein>
    <submittedName>
        <fullName evidence="3">Uncharacterized protein</fullName>
    </submittedName>
</protein>
<gene>
    <name evidence="3" type="ORF">Voc01_028440</name>
</gene>
<keyword evidence="2" id="KW-0812">Transmembrane</keyword>
<feature type="transmembrane region" description="Helical" evidence="2">
    <location>
        <begin position="20"/>
        <end position="36"/>
    </location>
</feature>
<evidence type="ECO:0000313" key="4">
    <source>
        <dbReference type="Proteomes" id="UP000635606"/>
    </source>
</evidence>
<feature type="transmembrane region" description="Helical" evidence="2">
    <location>
        <begin position="116"/>
        <end position="134"/>
    </location>
</feature>
<dbReference type="AlphaFoldDB" id="A0A8J3ZRX9"/>
<reference evidence="3" key="1">
    <citation type="submission" date="2021-01" db="EMBL/GenBank/DDBJ databases">
        <title>Whole genome shotgun sequence of Virgisporangium ochraceum NBRC 16418.</title>
        <authorList>
            <person name="Komaki H."/>
            <person name="Tamura T."/>
        </authorList>
    </citation>
    <scope>NUCLEOTIDE SEQUENCE</scope>
    <source>
        <strain evidence="3">NBRC 16418</strain>
    </source>
</reference>
<name>A0A8J3ZRX9_9ACTN</name>
<feature type="transmembrane region" description="Helical" evidence="2">
    <location>
        <begin position="48"/>
        <end position="66"/>
    </location>
</feature>
<keyword evidence="4" id="KW-1185">Reference proteome</keyword>
<evidence type="ECO:0000313" key="3">
    <source>
        <dbReference type="EMBL" id="GIJ67927.1"/>
    </source>
</evidence>
<keyword evidence="2" id="KW-0472">Membrane</keyword>
<accession>A0A8J3ZRX9</accession>
<comment type="caution">
    <text evidence="3">The sequence shown here is derived from an EMBL/GenBank/DDBJ whole genome shotgun (WGS) entry which is preliminary data.</text>
</comment>
<dbReference type="Proteomes" id="UP000635606">
    <property type="component" value="Unassembled WGS sequence"/>
</dbReference>
<proteinExistence type="predicted"/>